<sequence length="203" mass="23642">MNNFLGLKSCKDHNSEVSRNSNYLNDIRQEKQKIQLPRFNGNRKKCCNIKETQDCDKNLYDRDRKIKNVINNLENDCYDSGEDGEYNADKIQSIESSGYSSNEDNHLRQSRDPPNLPNQTSNRDLENRNINKSNSVEKSETLNCVSVWEKNMKLNGQKSFCSNLSTLNQKNCDKSTLNQILKQIYLEMFFLKKSIQVKKLLMV</sequence>
<name>A0AAV4Q4Q2_CAEEX</name>
<dbReference type="AlphaFoldDB" id="A0AAV4Q4Q2"/>
<feature type="compositionally biased region" description="Basic and acidic residues" evidence="1">
    <location>
        <begin position="123"/>
        <end position="132"/>
    </location>
</feature>
<proteinExistence type="predicted"/>
<gene>
    <name evidence="2" type="primary">KMT2A</name>
    <name evidence="2" type="ORF">CEXT_389491</name>
</gene>
<dbReference type="EMBL" id="BPLR01005440">
    <property type="protein sequence ID" value="GIY02388.1"/>
    <property type="molecule type" value="Genomic_DNA"/>
</dbReference>
<reference evidence="2 3" key="1">
    <citation type="submission" date="2021-06" db="EMBL/GenBank/DDBJ databases">
        <title>Caerostris extrusa draft genome.</title>
        <authorList>
            <person name="Kono N."/>
            <person name="Arakawa K."/>
        </authorList>
    </citation>
    <scope>NUCLEOTIDE SEQUENCE [LARGE SCALE GENOMIC DNA]</scope>
</reference>
<dbReference type="Proteomes" id="UP001054945">
    <property type="component" value="Unassembled WGS sequence"/>
</dbReference>
<comment type="caution">
    <text evidence="2">The sequence shown here is derived from an EMBL/GenBank/DDBJ whole genome shotgun (WGS) entry which is preliminary data.</text>
</comment>
<evidence type="ECO:0000313" key="3">
    <source>
        <dbReference type="Proteomes" id="UP001054945"/>
    </source>
</evidence>
<organism evidence="2 3">
    <name type="scientific">Caerostris extrusa</name>
    <name type="common">Bark spider</name>
    <name type="synonym">Caerostris bankana</name>
    <dbReference type="NCBI Taxonomy" id="172846"/>
    <lineage>
        <taxon>Eukaryota</taxon>
        <taxon>Metazoa</taxon>
        <taxon>Ecdysozoa</taxon>
        <taxon>Arthropoda</taxon>
        <taxon>Chelicerata</taxon>
        <taxon>Arachnida</taxon>
        <taxon>Araneae</taxon>
        <taxon>Araneomorphae</taxon>
        <taxon>Entelegynae</taxon>
        <taxon>Araneoidea</taxon>
        <taxon>Araneidae</taxon>
        <taxon>Caerostris</taxon>
    </lineage>
</organism>
<accession>A0AAV4Q4Q2</accession>
<evidence type="ECO:0000256" key="1">
    <source>
        <dbReference type="SAM" id="MobiDB-lite"/>
    </source>
</evidence>
<protein>
    <submittedName>
        <fullName evidence="2">Histone-lysine N-methyltransferase 2A</fullName>
    </submittedName>
</protein>
<keyword evidence="3" id="KW-1185">Reference proteome</keyword>
<evidence type="ECO:0000313" key="2">
    <source>
        <dbReference type="EMBL" id="GIY02388.1"/>
    </source>
</evidence>
<feature type="region of interest" description="Disordered" evidence="1">
    <location>
        <begin position="96"/>
        <end position="132"/>
    </location>
</feature>